<dbReference type="AlphaFoldDB" id="A0AAD9EHH0"/>
<keyword evidence="2" id="KW-0812">Transmembrane</keyword>
<comment type="caution">
    <text evidence="3">The sequence shown here is derived from an EMBL/GenBank/DDBJ whole genome shotgun (WGS) entry which is preliminary data.</text>
</comment>
<dbReference type="Proteomes" id="UP001243330">
    <property type="component" value="Unassembled WGS sequence"/>
</dbReference>
<evidence type="ECO:0000313" key="3">
    <source>
        <dbReference type="EMBL" id="KAK1848568.1"/>
    </source>
</evidence>
<gene>
    <name evidence="3" type="ORF">CCHR01_08833</name>
</gene>
<reference evidence="3" key="1">
    <citation type="submission" date="2023-01" db="EMBL/GenBank/DDBJ databases">
        <title>Colletotrichum chrysophilum M932 genome sequence.</title>
        <authorList>
            <person name="Baroncelli R."/>
        </authorList>
    </citation>
    <scope>NUCLEOTIDE SEQUENCE</scope>
    <source>
        <strain evidence="3">M932</strain>
    </source>
</reference>
<evidence type="ECO:0000313" key="4">
    <source>
        <dbReference type="Proteomes" id="UP001243330"/>
    </source>
</evidence>
<feature type="transmembrane region" description="Helical" evidence="2">
    <location>
        <begin position="335"/>
        <end position="357"/>
    </location>
</feature>
<keyword evidence="4" id="KW-1185">Reference proteome</keyword>
<accession>A0AAD9EHH0</accession>
<feature type="region of interest" description="Disordered" evidence="1">
    <location>
        <begin position="81"/>
        <end position="101"/>
    </location>
</feature>
<keyword evidence="2" id="KW-1133">Transmembrane helix</keyword>
<dbReference type="EMBL" id="JAQOWY010000168">
    <property type="protein sequence ID" value="KAK1848568.1"/>
    <property type="molecule type" value="Genomic_DNA"/>
</dbReference>
<sequence length="363" mass="40906">MLCAATYRFLAVLPRLLRRSELQEHLDDSCQPILTYSSLSSPALSSITKFKLEDKMPRLPLLNKTSSLFFEHNFPVSFRVQERKPGRRRGEKNPNPHPSPQFNTLFVPWTLCHDSIISISQALHSLRRLVSILARPLSLAFSSACVTVSTLAAFHSTGNSSPYSERAAMQSSTPRCWPVIHSLIIHPSFYPSYPIPLHPIPSIPFHPRRRAGVLCSVRCPFPIHPPVSLAFPPPGSRLHPSAICYRLRHARQRAPLPAHSHLNHPSFASPVKFRALHAAHCCCCWELSRSLASRNHSLYTQAQVQTDRHTYTRTHIHHHHHIQRGRRGGSCLYDFLILFFCPLLSLAIGFLATTAAVPSRPPT</sequence>
<evidence type="ECO:0000256" key="2">
    <source>
        <dbReference type="SAM" id="Phobius"/>
    </source>
</evidence>
<protein>
    <submittedName>
        <fullName evidence="3">Uncharacterized protein</fullName>
    </submittedName>
</protein>
<name>A0AAD9EHH0_9PEZI</name>
<keyword evidence="2" id="KW-0472">Membrane</keyword>
<evidence type="ECO:0000256" key="1">
    <source>
        <dbReference type="SAM" id="MobiDB-lite"/>
    </source>
</evidence>
<proteinExistence type="predicted"/>
<organism evidence="3 4">
    <name type="scientific">Colletotrichum chrysophilum</name>
    <dbReference type="NCBI Taxonomy" id="1836956"/>
    <lineage>
        <taxon>Eukaryota</taxon>
        <taxon>Fungi</taxon>
        <taxon>Dikarya</taxon>
        <taxon>Ascomycota</taxon>
        <taxon>Pezizomycotina</taxon>
        <taxon>Sordariomycetes</taxon>
        <taxon>Hypocreomycetidae</taxon>
        <taxon>Glomerellales</taxon>
        <taxon>Glomerellaceae</taxon>
        <taxon>Colletotrichum</taxon>
        <taxon>Colletotrichum gloeosporioides species complex</taxon>
    </lineage>
</organism>